<keyword evidence="5 8" id="KW-1133">Transmembrane helix</keyword>
<proteinExistence type="predicted"/>
<evidence type="ECO:0000256" key="8">
    <source>
        <dbReference type="SAM" id="Phobius"/>
    </source>
</evidence>
<evidence type="ECO:0000256" key="3">
    <source>
        <dbReference type="ARBA" id="ARBA00022692"/>
    </source>
</evidence>
<dbReference type="EMBL" id="LXJU01000022">
    <property type="protein sequence ID" value="OGE49221.1"/>
    <property type="molecule type" value="Genomic_DNA"/>
</dbReference>
<feature type="transmembrane region" description="Helical" evidence="8">
    <location>
        <begin position="184"/>
        <end position="201"/>
    </location>
</feature>
<dbReference type="GO" id="GO:0016020">
    <property type="term" value="C:membrane"/>
    <property type="evidence" value="ECO:0007669"/>
    <property type="project" value="UniProtKB-SubCell"/>
</dbReference>
<gene>
    <name evidence="10" type="ORF">PENARI_c022G10330</name>
</gene>
<reference evidence="10 11" key="1">
    <citation type="journal article" date="2016" name="Sci. Rep.">
        <title>Penicillium arizonense, a new, genome sequenced fungal species, reveals a high chemical diversity in secreted metabolites.</title>
        <authorList>
            <person name="Grijseels S."/>
            <person name="Nielsen J.C."/>
            <person name="Randelovic M."/>
            <person name="Nielsen J."/>
            <person name="Nielsen K.F."/>
            <person name="Workman M."/>
            <person name="Frisvad J.C."/>
        </authorList>
    </citation>
    <scope>NUCLEOTIDE SEQUENCE [LARGE SCALE GENOMIC DNA]</scope>
    <source>
        <strain evidence="10 11">CBS 141311</strain>
    </source>
</reference>
<dbReference type="InterPro" id="IPR004841">
    <property type="entry name" value="AA-permease/SLC12A_dom"/>
</dbReference>
<dbReference type="InterPro" id="IPR050524">
    <property type="entry name" value="APC_YAT"/>
</dbReference>
<dbReference type="STRING" id="1835702.A0A1F5L8H6"/>
<protein>
    <recommendedName>
        <fullName evidence="9">Amino acid permease/ SLC12A domain-containing protein</fullName>
    </recommendedName>
</protein>
<feature type="region of interest" description="Disordered" evidence="7">
    <location>
        <begin position="1"/>
        <end position="23"/>
    </location>
</feature>
<keyword evidence="6 8" id="KW-0472">Membrane</keyword>
<evidence type="ECO:0000256" key="4">
    <source>
        <dbReference type="ARBA" id="ARBA00022970"/>
    </source>
</evidence>
<keyword evidence="4" id="KW-0029">Amino-acid transport</keyword>
<dbReference type="AlphaFoldDB" id="A0A1F5L8H6"/>
<accession>A0A1F5L8H6</accession>
<sequence>MENMEKKVSAEISDPDPKADTTVGDVLPFRQTQRGLASRHVQLMAIGGSIGTGLFVGIGSYLRDAGPLSLFLGYLVWGCLFILPVNLCVGEMAAYLPIRGSIFELAARFIDPAFGFAMGWVYFYGGVMLVCTEYSSVATVMQYWNTSVNPAVWVAMALVVCTVLNLVAVKWYGESEFIMASTKILLLIGLVLLTFITMVGGNPKHDVYGFRNWTDGVMFEYYTDGNTGRFLGFFSVMVYAAFSVAGPDLPALAAGEIQNPRVTIPRVVKMTFWRIVGFYVVGVLAVGIICNPRDPRLMSAIDNGAAGSAASPWVIGIDNLGIRGLPDLINLLILLSGWSCGNAYLYSSSRTLYSLARDGQAPKFLLKCTKSGIPINCVITVSVLSCVTFLVAGSSSVEVFYWFVDLTTIAFVLTYTGMLCVFIAWYRALKAQGIDRKSFVPWASPFQPYGAILAIIIGCLTALFNGFSVFKPFSVQGFVTSYFGLAFWVVMFVFWKIFHRTSFVSAINADLYSGKAEIDEECKIWEEGDWEERRKAELAQMHWVRRVWEKMW</sequence>
<feature type="transmembrane region" description="Helical" evidence="8">
    <location>
        <begin position="271"/>
        <end position="289"/>
    </location>
</feature>
<dbReference type="GeneID" id="34580173"/>
<feature type="transmembrane region" description="Helical" evidence="8">
    <location>
        <begin position="43"/>
        <end position="62"/>
    </location>
</feature>
<feature type="transmembrane region" description="Helical" evidence="8">
    <location>
        <begin position="446"/>
        <end position="467"/>
    </location>
</feature>
<evidence type="ECO:0000313" key="10">
    <source>
        <dbReference type="EMBL" id="OGE49221.1"/>
    </source>
</evidence>
<feature type="transmembrane region" description="Helical" evidence="8">
    <location>
        <begin position="74"/>
        <end position="97"/>
    </location>
</feature>
<comment type="subcellular location">
    <subcellularLocation>
        <location evidence="1">Membrane</location>
        <topology evidence="1">Multi-pass membrane protein</topology>
    </subcellularLocation>
</comment>
<dbReference type="Gene3D" id="1.20.1740.10">
    <property type="entry name" value="Amino acid/polyamine transporter I"/>
    <property type="match status" value="1"/>
</dbReference>
<evidence type="ECO:0000259" key="9">
    <source>
        <dbReference type="Pfam" id="PF00324"/>
    </source>
</evidence>
<dbReference type="PANTHER" id="PTHR43341:SF39">
    <property type="entry name" value="AMINO ACID TRANSPORTER (EUROFUNG)-RELATED"/>
    <property type="match status" value="1"/>
</dbReference>
<keyword evidence="11" id="KW-1185">Reference proteome</keyword>
<feature type="transmembrane region" description="Helical" evidence="8">
    <location>
        <begin position="230"/>
        <end position="250"/>
    </location>
</feature>
<organism evidence="10 11">
    <name type="scientific">Penicillium arizonense</name>
    <dbReference type="NCBI Taxonomy" id="1835702"/>
    <lineage>
        <taxon>Eukaryota</taxon>
        <taxon>Fungi</taxon>
        <taxon>Dikarya</taxon>
        <taxon>Ascomycota</taxon>
        <taxon>Pezizomycotina</taxon>
        <taxon>Eurotiomycetes</taxon>
        <taxon>Eurotiomycetidae</taxon>
        <taxon>Eurotiales</taxon>
        <taxon>Aspergillaceae</taxon>
        <taxon>Penicillium</taxon>
    </lineage>
</organism>
<dbReference type="PIRSF" id="PIRSF006060">
    <property type="entry name" value="AA_transporter"/>
    <property type="match status" value="1"/>
</dbReference>
<feature type="transmembrane region" description="Helical" evidence="8">
    <location>
        <begin position="109"/>
        <end position="130"/>
    </location>
</feature>
<evidence type="ECO:0000256" key="5">
    <source>
        <dbReference type="ARBA" id="ARBA00022989"/>
    </source>
</evidence>
<dbReference type="Proteomes" id="UP000177622">
    <property type="component" value="Unassembled WGS sequence"/>
</dbReference>
<dbReference type="GO" id="GO:0015171">
    <property type="term" value="F:amino acid transmembrane transporter activity"/>
    <property type="evidence" value="ECO:0007669"/>
    <property type="project" value="TreeGrafter"/>
</dbReference>
<keyword evidence="2" id="KW-0813">Transport</keyword>
<dbReference type="PANTHER" id="PTHR43341">
    <property type="entry name" value="AMINO ACID PERMEASE"/>
    <property type="match status" value="1"/>
</dbReference>
<evidence type="ECO:0000256" key="2">
    <source>
        <dbReference type="ARBA" id="ARBA00022448"/>
    </source>
</evidence>
<feature type="domain" description="Amino acid permease/ SLC12A" evidence="9">
    <location>
        <begin position="40"/>
        <end position="503"/>
    </location>
</feature>
<evidence type="ECO:0000256" key="6">
    <source>
        <dbReference type="ARBA" id="ARBA00023136"/>
    </source>
</evidence>
<dbReference type="FunFam" id="1.20.1740.10:FF:000006">
    <property type="entry name" value="General amino acid permease"/>
    <property type="match status" value="1"/>
</dbReference>
<evidence type="ECO:0000256" key="7">
    <source>
        <dbReference type="SAM" id="MobiDB-lite"/>
    </source>
</evidence>
<feature type="transmembrane region" description="Helical" evidence="8">
    <location>
        <begin position="373"/>
        <end position="393"/>
    </location>
</feature>
<feature type="compositionally biased region" description="Basic and acidic residues" evidence="7">
    <location>
        <begin position="1"/>
        <end position="19"/>
    </location>
</feature>
<feature type="transmembrane region" description="Helical" evidence="8">
    <location>
        <begin position="473"/>
        <end position="495"/>
    </location>
</feature>
<feature type="transmembrane region" description="Helical" evidence="8">
    <location>
        <begin position="399"/>
        <end position="425"/>
    </location>
</feature>
<dbReference type="Pfam" id="PF00324">
    <property type="entry name" value="AA_permease"/>
    <property type="match status" value="1"/>
</dbReference>
<feature type="transmembrane region" description="Helical" evidence="8">
    <location>
        <begin position="328"/>
        <end position="347"/>
    </location>
</feature>
<name>A0A1F5L8H6_PENAI</name>
<evidence type="ECO:0000313" key="11">
    <source>
        <dbReference type="Proteomes" id="UP000177622"/>
    </source>
</evidence>
<evidence type="ECO:0000256" key="1">
    <source>
        <dbReference type="ARBA" id="ARBA00004141"/>
    </source>
</evidence>
<dbReference type="OrthoDB" id="3900342at2759"/>
<keyword evidence="3 8" id="KW-0812">Transmembrane</keyword>
<feature type="transmembrane region" description="Helical" evidence="8">
    <location>
        <begin position="150"/>
        <end position="172"/>
    </location>
</feature>
<comment type="caution">
    <text evidence="10">The sequence shown here is derived from an EMBL/GenBank/DDBJ whole genome shotgun (WGS) entry which is preliminary data.</text>
</comment>
<dbReference type="RefSeq" id="XP_022484673.1">
    <property type="nucleotide sequence ID" value="XM_022635439.1"/>
</dbReference>